<reference evidence="3" key="1">
    <citation type="submission" date="2017-06" db="EMBL/GenBank/DDBJ databases">
        <authorList>
            <person name="Furmanczyk E.M."/>
        </authorList>
    </citation>
    <scope>NUCLEOTIDE SEQUENCE [LARGE SCALE GENOMIC DNA]</scope>
    <source>
        <strain evidence="3">AP3_16</strain>
    </source>
</reference>
<evidence type="ECO:0000313" key="2">
    <source>
        <dbReference type="EMBL" id="PPK35927.1"/>
    </source>
</evidence>
<sequence length="288" mass="29482">IVDVTDIKGVLQVGQTLTGEYSFNANGGNTTDASTMQWNNGGQTDTDATYLLNASDVGRVLEFEVTAVNGAAVVGNTDRLDTANAPGVSGGGTTPPGSIIDPVATPIVDVTDIKGVLQVGQTLTGEYSFNANGGNTTDASTMQWNNGGQTDTDATYQLNASDVGRVLEFEVTAVNGAAVVGNTDRLDTANAPGVSGGGTTPPGSVIDPDGPDTVVVTGADVNGNPIVGTPLTAQVYCMSTCAPVLNYQWQIETVPGSAVYTSIGANSDSYTPTKDDQKRKIRVEVSKP</sequence>
<gene>
    <name evidence="2" type="ORF">CD175_27450</name>
</gene>
<evidence type="ECO:0000256" key="1">
    <source>
        <dbReference type="SAM" id="MobiDB-lite"/>
    </source>
</evidence>
<protein>
    <submittedName>
        <fullName evidence="2">Uncharacterized protein</fullName>
    </submittedName>
</protein>
<dbReference type="Gene3D" id="2.60.40.2700">
    <property type="match status" value="3"/>
</dbReference>
<dbReference type="Proteomes" id="UP000238541">
    <property type="component" value="Unassembled WGS sequence"/>
</dbReference>
<dbReference type="EMBL" id="NIRS01000008">
    <property type="protein sequence ID" value="PPK35927.1"/>
    <property type="molecule type" value="Genomic_DNA"/>
</dbReference>
<evidence type="ECO:0000313" key="3">
    <source>
        <dbReference type="Proteomes" id="UP000238541"/>
    </source>
</evidence>
<comment type="caution">
    <text evidence="2">The sequence shown here is derived from an EMBL/GenBank/DDBJ whole genome shotgun (WGS) entry which is preliminary data.</text>
</comment>
<feature type="region of interest" description="Disordered" evidence="1">
    <location>
        <begin position="189"/>
        <end position="210"/>
    </location>
</feature>
<organism evidence="2 3">
    <name type="scientific">Pseudomonas laurylsulfatiphila</name>
    <dbReference type="NCBI Taxonomy" id="2011015"/>
    <lineage>
        <taxon>Bacteria</taxon>
        <taxon>Pseudomonadati</taxon>
        <taxon>Pseudomonadota</taxon>
        <taxon>Gammaproteobacteria</taxon>
        <taxon>Pseudomonadales</taxon>
        <taxon>Pseudomonadaceae</taxon>
        <taxon>Pseudomonas</taxon>
    </lineage>
</organism>
<dbReference type="AlphaFoldDB" id="A0A2S6FER7"/>
<feature type="non-terminal residue" evidence="2">
    <location>
        <position position="1"/>
    </location>
</feature>
<name>A0A2S6FER7_9PSED</name>
<proteinExistence type="predicted"/>
<keyword evidence="3" id="KW-1185">Reference proteome</keyword>
<accession>A0A2S6FER7</accession>
<feature type="region of interest" description="Disordered" evidence="1">
    <location>
        <begin position="268"/>
        <end position="288"/>
    </location>
</feature>
<dbReference type="InterPro" id="IPR054665">
    <property type="entry name" value="ZirU-like_dom"/>
</dbReference>
<dbReference type="RefSeq" id="WP_104451266.1">
    <property type="nucleotide sequence ID" value="NZ_NIRS01000008.1"/>
</dbReference>
<dbReference type="NCBIfam" id="NF040485">
    <property type="entry name" value="ZirU_fam"/>
    <property type="match status" value="1"/>
</dbReference>
<feature type="compositionally biased region" description="Basic and acidic residues" evidence="1">
    <location>
        <begin position="273"/>
        <end position="288"/>
    </location>
</feature>